<accession>A0A4Y2REM8</accession>
<dbReference type="OrthoDB" id="125347at2759"/>
<organism evidence="2 3">
    <name type="scientific">Araneus ventricosus</name>
    <name type="common">Orbweaver spider</name>
    <name type="synonym">Epeira ventricosa</name>
    <dbReference type="NCBI Taxonomy" id="182803"/>
    <lineage>
        <taxon>Eukaryota</taxon>
        <taxon>Metazoa</taxon>
        <taxon>Ecdysozoa</taxon>
        <taxon>Arthropoda</taxon>
        <taxon>Chelicerata</taxon>
        <taxon>Arachnida</taxon>
        <taxon>Araneae</taxon>
        <taxon>Araneomorphae</taxon>
        <taxon>Entelegynae</taxon>
        <taxon>Araneoidea</taxon>
        <taxon>Araneidae</taxon>
        <taxon>Araneus</taxon>
    </lineage>
</organism>
<proteinExistence type="predicted"/>
<sequence>MGRCLGLRPPLVVDKLNIINEIDDGMKQVDAAKKYGLSVICDCIFPEEDAGNSNEINPQRKRLKVGTN</sequence>
<protein>
    <submittedName>
        <fullName evidence="2">Uncharacterized protein</fullName>
    </submittedName>
</protein>
<gene>
    <name evidence="2" type="ORF">AVEN_128605_1</name>
</gene>
<dbReference type="Proteomes" id="UP000499080">
    <property type="component" value="Unassembled WGS sequence"/>
</dbReference>
<reference evidence="2 3" key="1">
    <citation type="journal article" date="2019" name="Sci. Rep.">
        <title>Orb-weaving spider Araneus ventricosus genome elucidates the spidroin gene catalogue.</title>
        <authorList>
            <person name="Kono N."/>
            <person name="Nakamura H."/>
            <person name="Ohtoshi R."/>
            <person name="Moran D.A.P."/>
            <person name="Shinohara A."/>
            <person name="Yoshida Y."/>
            <person name="Fujiwara M."/>
            <person name="Mori M."/>
            <person name="Tomita M."/>
            <person name="Arakawa K."/>
        </authorList>
    </citation>
    <scope>NUCLEOTIDE SEQUENCE [LARGE SCALE GENOMIC DNA]</scope>
</reference>
<evidence type="ECO:0000313" key="3">
    <source>
        <dbReference type="Proteomes" id="UP000499080"/>
    </source>
</evidence>
<evidence type="ECO:0000256" key="1">
    <source>
        <dbReference type="SAM" id="MobiDB-lite"/>
    </source>
</evidence>
<feature type="compositionally biased region" description="Basic residues" evidence="1">
    <location>
        <begin position="59"/>
        <end position="68"/>
    </location>
</feature>
<comment type="caution">
    <text evidence="2">The sequence shown here is derived from an EMBL/GenBank/DDBJ whole genome shotgun (WGS) entry which is preliminary data.</text>
</comment>
<evidence type="ECO:0000313" key="2">
    <source>
        <dbReference type="EMBL" id="GBN73305.1"/>
    </source>
</evidence>
<name>A0A4Y2REM8_ARAVE</name>
<keyword evidence="3" id="KW-1185">Reference proteome</keyword>
<dbReference type="EMBL" id="BGPR01016518">
    <property type="protein sequence ID" value="GBN73305.1"/>
    <property type="molecule type" value="Genomic_DNA"/>
</dbReference>
<dbReference type="AlphaFoldDB" id="A0A4Y2REM8"/>
<feature type="region of interest" description="Disordered" evidence="1">
    <location>
        <begin position="48"/>
        <end position="68"/>
    </location>
</feature>